<comment type="caution">
    <text evidence="11">The sequence shown here is derived from an EMBL/GenBank/DDBJ whole genome shotgun (WGS) entry which is preliminary data.</text>
</comment>
<comment type="catalytic activity">
    <reaction evidence="9">
        <text>O-phospho-L-threonine + H(+) = (R)-1-aminopropan-2-yl phosphate + CO2</text>
        <dbReference type="Rhea" id="RHEA:11492"/>
        <dbReference type="ChEBI" id="CHEBI:15378"/>
        <dbReference type="ChEBI" id="CHEBI:16526"/>
        <dbReference type="ChEBI" id="CHEBI:58563"/>
        <dbReference type="ChEBI" id="CHEBI:58675"/>
        <dbReference type="EC" id="4.1.1.81"/>
    </reaction>
</comment>
<keyword evidence="7 11" id="KW-0456">Lyase</keyword>
<comment type="pathway">
    <text evidence="3">Cofactor biosynthesis; adenosylcobalamin biosynthesis.</text>
</comment>
<name>A0ABV9MBA6_9BACL</name>
<dbReference type="InterPro" id="IPR005860">
    <property type="entry name" value="CobD"/>
</dbReference>
<dbReference type="PROSITE" id="PS00105">
    <property type="entry name" value="AA_TRANSFER_CLASS_1"/>
    <property type="match status" value="1"/>
</dbReference>
<evidence type="ECO:0000313" key="12">
    <source>
        <dbReference type="Proteomes" id="UP001595932"/>
    </source>
</evidence>
<dbReference type="PANTHER" id="PTHR42885:SF1">
    <property type="entry name" value="THREONINE-PHOSPHATE DECARBOXYLASE"/>
    <property type="match status" value="1"/>
</dbReference>
<dbReference type="GO" id="GO:0048472">
    <property type="term" value="F:threonine-phosphate decarboxylase activity"/>
    <property type="evidence" value="ECO:0007669"/>
    <property type="project" value="UniProtKB-EC"/>
</dbReference>
<reference evidence="12" key="1">
    <citation type="journal article" date="2019" name="Int. J. Syst. Evol. Microbiol.">
        <title>The Global Catalogue of Microorganisms (GCM) 10K type strain sequencing project: providing services to taxonomists for standard genome sequencing and annotation.</title>
        <authorList>
            <consortium name="The Broad Institute Genomics Platform"/>
            <consortium name="The Broad Institute Genome Sequencing Center for Infectious Disease"/>
            <person name="Wu L."/>
            <person name="Ma J."/>
        </authorList>
    </citation>
    <scope>NUCLEOTIDE SEQUENCE [LARGE SCALE GENOMIC DNA]</scope>
    <source>
        <strain evidence="12">CGMCC 1.12151</strain>
    </source>
</reference>
<evidence type="ECO:0000256" key="4">
    <source>
        <dbReference type="ARBA" id="ARBA00012285"/>
    </source>
</evidence>
<proteinExistence type="predicted"/>
<dbReference type="Gene3D" id="3.40.640.10">
    <property type="entry name" value="Type I PLP-dependent aspartate aminotransferase-like (Major domain)"/>
    <property type="match status" value="1"/>
</dbReference>
<comment type="function">
    <text evidence="2">Decarboxylates L-threonine-O-3-phosphate to yield (R)-1-amino-2-propanol O-2-phosphate, the precursor for the linkage between the nucleotide loop and the corrin ring in cobalamin.</text>
</comment>
<feature type="domain" description="Aminotransferase class I/classII large" evidence="10">
    <location>
        <begin position="24"/>
        <end position="346"/>
    </location>
</feature>
<dbReference type="InterPro" id="IPR015422">
    <property type="entry name" value="PyrdxlP-dep_Trfase_small"/>
</dbReference>
<evidence type="ECO:0000256" key="8">
    <source>
        <dbReference type="ARBA" id="ARBA00029996"/>
    </source>
</evidence>
<dbReference type="InterPro" id="IPR004839">
    <property type="entry name" value="Aminotransferase_I/II_large"/>
</dbReference>
<dbReference type="EMBL" id="JBHSGL010000005">
    <property type="protein sequence ID" value="MFC4713122.1"/>
    <property type="molecule type" value="Genomic_DNA"/>
</dbReference>
<dbReference type="Pfam" id="PF00155">
    <property type="entry name" value="Aminotran_1_2"/>
    <property type="match status" value="1"/>
</dbReference>
<dbReference type="InterPro" id="IPR015421">
    <property type="entry name" value="PyrdxlP-dep_Trfase_major"/>
</dbReference>
<evidence type="ECO:0000256" key="3">
    <source>
        <dbReference type="ARBA" id="ARBA00004953"/>
    </source>
</evidence>
<dbReference type="CDD" id="cd00609">
    <property type="entry name" value="AAT_like"/>
    <property type="match status" value="1"/>
</dbReference>
<dbReference type="NCBIfam" id="TIGR01140">
    <property type="entry name" value="L_thr_O3P_dcar"/>
    <property type="match status" value="1"/>
</dbReference>
<gene>
    <name evidence="11" type="primary">cobD</name>
    <name evidence="11" type="ORF">ACFO5U_09635</name>
</gene>
<dbReference type="Gene3D" id="3.90.1150.10">
    <property type="entry name" value="Aspartate Aminotransferase, domain 1"/>
    <property type="match status" value="1"/>
</dbReference>
<protein>
    <recommendedName>
        <fullName evidence="4">threonine-phosphate decarboxylase</fullName>
        <ecNumber evidence="4">4.1.1.81</ecNumber>
    </recommendedName>
    <alternativeName>
        <fullName evidence="8">L-threonine-O-3-phosphate decarboxylase</fullName>
    </alternativeName>
</protein>
<comment type="cofactor">
    <cofactor evidence="1">
        <name>pyridoxal 5'-phosphate</name>
        <dbReference type="ChEBI" id="CHEBI:597326"/>
    </cofactor>
</comment>
<accession>A0ABV9MBA6</accession>
<dbReference type="PANTHER" id="PTHR42885">
    <property type="entry name" value="HISTIDINOL-PHOSPHATE AMINOTRANSFERASE-RELATED"/>
    <property type="match status" value="1"/>
</dbReference>
<evidence type="ECO:0000256" key="7">
    <source>
        <dbReference type="ARBA" id="ARBA00023239"/>
    </source>
</evidence>
<keyword evidence="6" id="KW-0663">Pyridoxal phosphate</keyword>
<evidence type="ECO:0000256" key="2">
    <source>
        <dbReference type="ARBA" id="ARBA00003444"/>
    </source>
</evidence>
<evidence type="ECO:0000256" key="9">
    <source>
        <dbReference type="ARBA" id="ARBA00048531"/>
    </source>
</evidence>
<evidence type="ECO:0000256" key="6">
    <source>
        <dbReference type="ARBA" id="ARBA00022898"/>
    </source>
</evidence>
<dbReference type="InterPro" id="IPR015424">
    <property type="entry name" value="PyrdxlP-dep_Trfase"/>
</dbReference>
<evidence type="ECO:0000256" key="5">
    <source>
        <dbReference type="ARBA" id="ARBA00022573"/>
    </source>
</evidence>
<dbReference type="EC" id="4.1.1.81" evidence="4"/>
<evidence type="ECO:0000259" key="10">
    <source>
        <dbReference type="Pfam" id="PF00155"/>
    </source>
</evidence>
<dbReference type="SUPFAM" id="SSF53383">
    <property type="entry name" value="PLP-dependent transferases"/>
    <property type="match status" value="1"/>
</dbReference>
<dbReference type="Proteomes" id="UP001595932">
    <property type="component" value="Unassembled WGS sequence"/>
</dbReference>
<organism evidence="11 12">
    <name type="scientific">Planococcus dechangensis</name>
    <dbReference type="NCBI Taxonomy" id="1176255"/>
    <lineage>
        <taxon>Bacteria</taxon>
        <taxon>Bacillati</taxon>
        <taxon>Bacillota</taxon>
        <taxon>Bacilli</taxon>
        <taxon>Bacillales</taxon>
        <taxon>Caryophanaceae</taxon>
        <taxon>Planococcus</taxon>
    </lineage>
</organism>
<evidence type="ECO:0000313" key="11">
    <source>
        <dbReference type="EMBL" id="MFC4713122.1"/>
    </source>
</evidence>
<evidence type="ECO:0000256" key="1">
    <source>
        <dbReference type="ARBA" id="ARBA00001933"/>
    </source>
</evidence>
<keyword evidence="5" id="KW-0169">Cobalamin biosynthesis</keyword>
<dbReference type="RefSeq" id="WP_377278739.1">
    <property type="nucleotide sequence ID" value="NZ_JBHSGL010000005.1"/>
</dbReference>
<keyword evidence="12" id="KW-1185">Reference proteome</keyword>
<sequence length="356" mass="39883">MNLPEHGANPHRLYKQAGQNRPADIIDFSENIHPFGPPVFVKQQWPEFLGLLTAYPDPEAEPFRSAAAQYHGVDKAQLAAGNGAAEIFTWLARRYRNKRVLLVEPGFSEYRSTLSAEGAQIMEIDLRENEWKLNREQVKSKIEGCAAFYVCNPHNPTGRLIGIDELADIAELCRGVCELVVDEAFIDFVGEQASFVAWMKNYPHVIVVRSMTKMYALAGLRLGYVIADPAVILQLTEGAAHWNVNSLAAAAGARCFSEAIYRTQVIEGASNEREKMEDFLTETGCVFIPSAANFLCFQLPDPSDSDQFFSAMLAKGIVLRHTYSFKGMDGKWFRIGMKSAAAMEKLRKEMREWMAN</sequence>
<dbReference type="InterPro" id="IPR004838">
    <property type="entry name" value="NHTrfase_class1_PyrdxlP-BS"/>
</dbReference>